<accession>A0A672RM03</accession>
<keyword evidence="2" id="KW-1185">Reference proteome</keyword>
<reference evidence="1" key="1">
    <citation type="submission" date="2025-08" db="UniProtKB">
        <authorList>
            <consortium name="Ensembl"/>
        </authorList>
    </citation>
    <scope>IDENTIFICATION</scope>
</reference>
<sequence>MADKKQKRKTFAEQKKAYDKTRSRTRVTIGSAFQRWKELKEREGLRSDAEVALFLLDR</sequence>
<evidence type="ECO:0000313" key="1">
    <source>
        <dbReference type="Ensembl" id="ENSSGRP00000089890.1"/>
    </source>
</evidence>
<dbReference type="InParanoid" id="A0A672RM03"/>
<evidence type="ECO:0000313" key="2">
    <source>
        <dbReference type="Proteomes" id="UP000472262"/>
    </source>
</evidence>
<dbReference type="AlphaFoldDB" id="A0A672RM03"/>
<organism evidence="1 2">
    <name type="scientific">Sinocyclocheilus grahami</name>
    <name type="common">Dianchi golden-line fish</name>
    <name type="synonym">Barbus grahami</name>
    <dbReference type="NCBI Taxonomy" id="75366"/>
    <lineage>
        <taxon>Eukaryota</taxon>
        <taxon>Metazoa</taxon>
        <taxon>Chordata</taxon>
        <taxon>Craniata</taxon>
        <taxon>Vertebrata</taxon>
        <taxon>Euteleostomi</taxon>
        <taxon>Actinopterygii</taxon>
        <taxon>Neopterygii</taxon>
        <taxon>Teleostei</taxon>
        <taxon>Ostariophysi</taxon>
        <taxon>Cypriniformes</taxon>
        <taxon>Cyprinidae</taxon>
        <taxon>Cyprininae</taxon>
        <taxon>Sinocyclocheilus</taxon>
    </lineage>
</organism>
<dbReference type="Ensembl" id="ENSSGRT00000095659.1">
    <property type="protein sequence ID" value="ENSSGRP00000089890.1"/>
    <property type="gene ID" value="ENSSGRG00000045095.1"/>
</dbReference>
<reference evidence="1" key="2">
    <citation type="submission" date="2025-09" db="UniProtKB">
        <authorList>
            <consortium name="Ensembl"/>
        </authorList>
    </citation>
    <scope>IDENTIFICATION</scope>
</reference>
<dbReference type="Proteomes" id="UP000472262">
    <property type="component" value="Unassembled WGS sequence"/>
</dbReference>
<name>A0A672RM03_SINGR</name>
<proteinExistence type="predicted"/>
<protein>
    <submittedName>
        <fullName evidence="1">Uncharacterized protein</fullName>
    </submittedName>
</protein>